<evidence type="ECO:0000256" key="1">
    <source>
        <dbReference type="SAM" id="SignalP"/>
    </source>
</evidence>
<keyword evidence="1" id="KW-0732">Signal</keyword>
<dbReference type="AlphaFoldDB" id="A0A0E9TLQ3"/>
<organism evidence="2">
    <name type="scientific">Anguilla anguilla</name>
    <name type="common">European freshwater eel</name>
    <name type="synonym">Muraena anguilla</name>
    <dbReference type="NCBI Taxonomy" id="7936"/>
    <lineage>
        <taxon>Eukaryota</taxon>
        <taxon>Metazoa</taxon>
        <taxon>Chordata</taxon>
        <taxon>Craniata</taxon>
        <taxon>Vertebrata</taxon>
        <taxon>Euteleostomi</taxon>
        <taxon>Actinopterygii</taxon>
        <taxon>Neopterygii</taxon>
        <taxon>Teleostei</taxon>
        <taxon>Anguilliformes</taxon>
        <taxon>Anguillidae</taxon>
        <taxon>Anguilla</taxon>
    </lineage>
</organism>
<reference evidence="2" key="2">
    <citation type="journal article" date="2015" name="Fish Shellfish Immunol.">
        <title>Early steps in the European eel (Anguilla anguilla)-Vibrio vulnificus interaction in the gills: Role of the RtxA13 toxin.</title>
        <authorList>
            <person name="Callol A."/>
            <person name="Pajuelo D."/>
            <person name="Ebbesson L."/>
            <person name="Teles M."/>
            <person name="MacKenzie S."/>
            <person name="Amaro C."/>
        </authorList>
    </citation>
    <scope>NUCLEOTIDE SEQUENCE</scope>
</reference>
<feature type="signal peptide" evidence="1">
    <location>
        <begin position="1"/>
        <end position="19"/>
    </location>
</feature>
<protein>
    <submittedName>
        <fullName evidence="2">Uncharacterized protein</fullName>
    </submittedName>
</protein>
<name>A0A0E9TLQ3_ANGAN</name>
<feature type="chain" id="PRO_5002433099" evidence="1">
    <location>
        <begin position="20"/>
        <end position="44"/>
    </location>
</feature>
<proteinExistence type="predicted"/>
<reference evidence="2" key="1">
    <citation type="submission" date="2014-11" db="EMBL/GenBank/DDBJ databases">
        <authorList>
            <person name="Amaro Gonzalez C."/>
        </authorList>
    </citation>
    <scope>NUCLEOTIDE SEQUENCE</scope>
</reference>
<dbReference type="EMBL" id="GBXM01054195">
    <property type="protein sequence ID" value="JAH54382.1"/>
    <property type="molecule type" value="Transcribed_RNA"/>
</dbReference>
<accession>A0A0E9TLQ3</accession>
<evidence type="ECO:0000313" key="2">
    <source>
        <dbReference type="EMBL" id="JAH54382.1"/>
    </source>
</evidence>
<sequence>MSFLIRFCLHGWLTLFSQSWIIKKRNMFEFASANLSFEKAVHCH</sequence>